<evidence type="ECO:0000256" key="4">
    <source>
        <dbReference type="ARBA" id="ARBA00022692"/>
    </source>
</evidence>
<dbReference type="InterPro" id="IPR052465">
    <property type="entry name" value="Mito_NAD+_Carrier"/>
</dbReference>
<evidence type="ECO:0000256" key="1">
    <source>
        <dbReference type="ARBA" id="ARBA00004448"/>
    </source>
</evidence>
<evidence type="ECO:0000256" key="6">
    <source>
        <dbReference type="ARBA" id="ARBA00022792"/>
    </source>
</evidence>
<reference evidence="12" key="1">
    <citation type="submission" date="2020-11" db="EMBL/GenBank/DDBJ databases">
        <authorList>
            <person name="Tran Van P."/>
        </authorList>
    </citation>
    <scope>NUCLEOTIDE SEQUENCE</scope>
</reference>
<dbReference type="Gene3D" id="1.50.40.10">
    <property type="entry name" value="Mitochondrial carrier domain"/>
    <property type="match status" value="1"/>
</dbReference>
<dbReference type="EMBL" id="CAJPVJ010001678">
    <property type="protein sequence ID" value="CAG2165127.1"/>
    <property type="molecule type" value="Genomic_DNA"/>
</dbReference>
<keyword evidence="4 10" id="KW-0812">Transmembrane</keyword>
<dbReference type="GO" id="GO:0051724">
    <property type="term" value="F:NAD transmembrane transporter activity"/>
    <property type="evidence" value="ECO:0007669"/>
    <property type="project" value="TreeGrafter"/>
</dbReference>
<keyword evidence="8" id="KW-0496">Mitochondrion</keyword>
<evidence type="ECO:0000256" key="5">
    <source>
        <dbReference type="ARBA" id="ARBA00022737"/>
    </source>
</evidence>
<name>A0A7R9LMP2_9ACAR</name>
<evidence type="ECO:0000256" key="3">
    <source>
        <dbReference type="ARBA" id="ARBA00022448"/>
    </source>
</evidence>
<organism evidence="12">
    <name type="scientific">Oppiella nova</name>
    <dbReference type="NCBI Taxonomy" id="334625"/>
    <lineage>
        <taxon>Eukaryota</taxon>
        <taxon>Metazoa</taxon>
        <taxon>Ecdysozoa</taxon>
        <taxon>Arthropoda</taxon>
        <taxon>Chelicerata</taxon>
        <taxon>Arachnida</taxon>
        <taxon>Acari</taxon>
        <taxon>Acariformes</taxon>
        <taxon>Sarcoptiformes</taxon>
        <taxon>Oribatida</taxon>
        <taxon>Brachypylina</taxon>
        <taxon>Oppioidea</taxon>
        <taxon>Oppiidae</taxon>
        <taxon>Oppiella</taxon>
    </lineage>
</organism>
<keyword evidence="7" id="KW-1133">Transmembrane helix</keyword>
<proteinExistence type="inferred from homology"/>
<accession>A0A7R9LMP2</accession>
<sequence length="297" mass="34082">MEPVDAERDPIYDVTVVTDKREFMCGLMAAMVNINLTFPISKVIFRQMLYGVHIKSAVQQLRLEGLRYLYRGIGPPLMQRSVTISIMFGTFAEYRKLLDTNYGRVVAPSHTSRLCMAALMAGSTEAILTPFERIQMLLQDNHFHRQYNNTFDAFLKLRSYGIREYYRGLSAILCRNGPSNVLFFSLRGEAKNYLPVFDGYEGRLWCSLMKDFISGACVGALISSIFYPINVIRTQMQTKAPGSPFVSIPQALRDVYVLRGRSIRKLYYGVHVNYSRAFISWGIINASYEVFRRLLYD</sequence>
<evidence type="ECO:0000256" key="8">
    <source>
        <dbReference type="ARBA" id="ARBA00023128"/>
    </source>
</evidence>
<keyword evidence="3 11" id="KW-0813">Transport</keyword>
<evidence type="ECO:0008006" key="14">
    <source>
        <dbReference type="Google" id="ProtNLM"/>
    </source>
</evidence>
<dbReference type="PANTHER" id="PTHR46131">
    <property type="entry name" value="SD08549P"/>
    <property type="match status" value="1"/>
</dbReference>
<dbReference type="EMBL" id="OC916503">
    <property type="protein sequence ID" value="CAD7644442.1"/>
    <property type="molecule type" value="Genomic_DNA"/>
</dbReference>
<dbReference type="PROSITE" id="PS50920">
    <property type="entry name" value="SOLCAR"/>
    <property type="match status" value="3"/>
</dbReference>
<keyword evidence="9 10" id="KW-0472">Membrane</keyword>
<comment type="subcellular location">
    <subcellularLocation>
        <location evidence="1">Mitochondrion inner membrane</location>
        <topology evidence="1">Multi-pass membrane protein</topology>
    </subcellularLocation>
</comment>
<dbReference type="OrthoDB" id="2139348at2759"/>
<keyword evidence="6" id="KW-0999">Mitochondrion inner membrane</keyword>
<dbReference type="AlphaFoldDB" id="A0A7R9LMP2"/>
<dbReference type="InterPro" id="IPR018108">
    <property type="entry name" value="MCP_transmembrane"/>
</dbReference>
<evidence type="ECO:0000256" key="11">
    <source>
        <dbReference type="RuleBase" id="RU000488"/>
    </source>
</evidence>
<evidence type="ECO:0000313" key="13">
    <source>
        <dbReference type="Proteomes" id="UP000728032"/>
    </source>
</evidence>
<feature type="repeat" description="Solcar" evidence="10">
    <location>
        <begin position="17"/>
        <end position="97"/>
    </location>
</feature>
<dbReference type="GO" id="GO:0005743">
    <property type="term" value="C:mitochondrial inner membrane"/>
    <property type="evidence" value="ECO:0007669"/>
    <property type="project" value="UniProtKB-SubCell"/>
</dbReference>
<evidence type="ECO:0000256" key="7">
    <source>
        <dbReference type="ARBA" id="ARBA00022989"/>
    </source>
</evidence>
<dbReference type="SUPFAM" id="SSF103506">
    <property type="entry name" value="Mitochondrial carrier"/>
    <property type="match status" value="1"/>
</dbReference>
<feature type="repeat" description="Solcar" evidence="10">
    <location>
        <begin position="206"/>
        <end position="294"/>
    </location>
</feature>
<evidence type="ECO:0000256" key="10">
    <source>
        <dbReference type="PROSITE-ProRule" id="PRU00282"/>
    </source>
</evidence>
<protein>
    <recommendedName>
        <fullName evidence="14">Solute carrier family 25 member 51</fullName>
    </recommendedName>
</protein>
<evidence type="ECO:0000256" key="9">
    <source>
        <dbReference type="ARBA" id="ARBA00023136"/>
    </source>
</evidence>
<dbReference type="Pfam" id="PF00153">
    <property type="entry name" value="Mito_carr"/>
    <property type="match status" value="3"/>
</dbReference>
<keyword evidence="13" id="KW-1185">Reference proteome</keyword>
<feature type="repeat" description="Solcar" evidence="10">
    <location>
        <begin position="108"/>
        <end position="193"/>
    </location>
</feature>
<dbReference type="Proteomes" id="UP000728032">
    <property type="component" value="Unassembled WGS sequence"/>
</dbReference>
<evidence type="ECO:0000313" key="12">
    <source>
        <dbReference type="EMBL" id="CAD7644442.1"/>
    </source>
</evidence>
<gene>
    <name evidence="12" type="ORF">ONB1V03_LOCUS4673</name>
</gene>
<dbReference type="InterPro" id="IPR023395">
    <property type="entry name" value="MCP_dom_sf"/>
</dbReference>
<evidence type="ECO:0000256" key="2">
    <source>
        <dbReference type="ARBA" id="ARBA00006375"/>
    </source>
</evidence>
<keyword evidence="5" id="KW-0677">Repeat</keyword>
<dbReference type="PANTHER" id="PTHR46131:SF1">
    <property type="entry name" value="SD08549P"/>
    <property type="match status" value="1"/>
</dbReference>
<comment type="similarity">
    <text evidence="2 11">Belongs to the mitochondrial carrier (TC 2.A.29) family.</text>
</comment>